<sequence>MKQSIVKIFFVLVVLFSFSTAAFAQKGTQKAVIKTFLHCDHCKKCETCGEKFKVEMLNIKGVKMYELDDKAMTFTVYYNSKKTDLQSIREAISKMGYDADDVKADSEAYENLDGCCKA</sequence>
<evidence type="ECO:0000313" key="3">
    <source>
        <dbReference type="EMBL" id="MFB9095832.1"/>
    </source>
</evidence>
<keyword evidence="4" id="KW-1185">Reference proteome</keyword>
<feature type="domain" description="HMA" evidence="2">
    <location>
        <begin position="28"/>
        <end position="100"/>
    </location>
</feature>
<evidence type="ECO:0000259" key="2">
    <source>
        <dbReference type="PROSITE" id="PS50846"/>
    </source>
</evidence>
<dbReference type="Proteomes" id="UP001589607">
    <property type="component" value="Unassembled WGS sequence"/>
</dbReference>
<evidence type="ECO:0000313" key="4">
    <source>
        <dbReference type="Proteomes" id="UP001589607"/>
    </source>
</evidence>
<dbReference type="EMBL" id="JBHMEY010000010">
    <property type="protein sequence ID" value="MFB9095832.1"/>
    <property type="molecule type" value="Genomic_DNA"/>
</dbReference>
<feature type="signal peptide" evidence="1">
    <location>
        <begin position="1"/>
        <end position="24"/>
    </location>
</feature>
<proteinExistence type="predicted"/>
<gene>
    <name evidence="3" type="ORF">ACFFVF_04845</name>
</gene>
<protein>
    <submittedName>
        <fullName evidence="3">Heavy-metal-associated domain-containing protein</fullName>
    </submittedName>
</protein>
<feature type="chain" id="PRO_5045140091" evidence="1">
    <location>
        <begin position="25"/>
        <end position="118"/>
    </location>
</feature>
<dbReference type="RefSeq" id="WP_236456541.1">
    <property type="nucleotide sequence ID" value="NZ_CBCSGE010000011.1"/>
</dbReference>
<dbReference type="InterPro" id="IPR006121">
    <property type="entry name" value="HMA_dom"/>
</dbReference>
<organism evidence="3 4">
    <name type="scientific">Flavobacterium jumunjinense</name>
    <dbReference type="NCBI Taxonomy" id="998845"/>
    <lineage>
        <taxon>Bacteria</taxon>
        <taxon>Pseudomonadati</taxon>
        <taxon>Bacteroidota</taxon>
        <taxon>Flavobacteriia</taxon>
        <taxon>Flavobacteriales</taxon>
        <taxon>Flavobacteriaceae</taxon>
        <taxon>Flavobacterium</taxon>
    </lineage>
</organism>
<dbReference type="Gene3D" id="3.30.70.100">
    <property type="match status" value="1"/>
</dbReference>
<dbReference type="PROSITE" id="PS50846">
    <property type="entry name" value="HMA_2"/>
    <property type="match status" value="1"/>
</dbReference>
<evidence type="ECO:0000256" key="1">
    <source>
        <dbReference type="SAM" id="SignalP"/>
    </source>
</evidence>
<comment type="caution">
    <text evidence="3">The sequence shown here is derived from an EMBL/GenBank/DDBJ whole genome shotgun (WGS) entry which is preliminary data.</text>
</comment>
<dbReference type="CDD" id="cd00371">
    <property type="entry name" value="HMA"/>
    <property type="match status" value="1"/>
</dbReference>
<dbReference type="InterPro" id="IPR036163">
    <property type="entry name" value="HMA_dom_sf"/>
</dbReference>
<name>A0ABV5GKD7_9FLAO</name>
<accession>A0ABV5GKD7</accession>
<reference evidence="3 4" key="1">
    <citation type="submission" date="2024-09" db="EMBL/GenBank/DDBJ databases">
        <authorList>
            <person name="Sun Q."/>
            <person name="Mori K."/>
        </authorList>
    </citation>
    <scope>NUCLEOTIDE SEQUENCE [LARGE SCALE GENOMIC DNA]</scope>
    <source>
        <strain evidence="3 4">CECT 7955</strain>
    </source>
</reference>
<keyword evidence="1" id="KW-0732">Signal</keyword>
<dbReference type="SUPFAM" id="SSF55008">
    <property type="entry name" value="HMA, heavy metal-associated domain"/>
    <property type="match status" value="1"/>
</dbReference>